<reference evidence="2 3" key="1">
    <citation type="journal article" date="2022" name="Nat. Plants">
        <title>Genomes of leafy and leafless Platanthera orchids illuminate the evolution of mycoheterotrophy.</title>
        <authorList>
            <person name="Li M.H."/>
            <person name="Liu K.W."/>
            <person name="Li Z."/>
            <person name="Lu H.C."/>
            <person name="Ye Q.L."/>
            <person name="Zhang D."/>
            <person name="Wang J.Y."/>
            <person name="Li Y.F."/>
            <person name="Zhong Z.M."/>
            <person name="Liu X."/>
            <person name="Yu X."/>
            <person name="Liu D.K."/>
            <person name="Tu X.D."/>
            <person name="Liu B."/>
            <person name="Hao Y."/>
            <person name="Liao X.Y."/>
            <person name="Jiang Y.T."/>
            <person name="Sun W.H."/>
            <person name="Chen J."/>
            <person name="Chen Y.Q."/>
            <person name="Ai Y."/>
            <person name="Zhai J.W."/>
            <person name="Wu S.S."/>
            <person name="Zhou Z."/>
            <person name="Hsiao Y.Y."/>
            <person name="Wu W.L."/>
            <person name="Chen Y.Y."/>
            <person name="Lin Y.F."/>
            <person name="Hsu J.L."/>
            <person name="Li C.Y."/>
            <person name="Wang Z.W."/>
            <person name="Zhao X."/>
            <person name="Zhong W.Y."/>
            <person name="Ma X.K."/>
            <person name="Ma L."/>
            <person name="Huang J."/>
            <person name="Chen G.Z."/>
            <person name="Huang M.Z."/>
            <person name="Huang L."/>
            <person name="Peng D.H."/>
            <person name="Luo Y.B."/>
            <person name="Zou S.Q."/>
            <person name="Chen S.P."/>
            <person name="Lan S."/>
            <person name="Tsai W.C."/>
            <person name="Van de Peer Y."/>
            <person name="Liu Z.J."/>
        </authorList>
    </citation>
    <scope>NUCLEOTIDE SEQUENCE [LARGE SCALE GENOMIC DNA]</scope>
    <source>
        <strain evidence="2">Lor288</strain>
    </source>
</reference>
<proteinExistence type="predicted"/>
<name>A0ABR2MT87_9ASPA</name>
<keyword evidence="3" id="KW-1185">Reference proteome</keyword>
<organism evidence="2 3">
    <name type="scientific">Platanthera guangdongensis</name>
    <dbReference type="NCBI Taxonomy" id="2320717"/>
    <lineage>
        <taxon>Eukaryota</taxon>
        <taxon>Viridiplantae</taxon>
        <taxon>Streptophyta</taxon>
        <taxon>Embryophyta</taxon>
        <taxon>Tracheophyta</taxon>
        <taxon>Spermatophyta</taxon>
        <taxon>Magnoliopsida</taxon>
        <taxon>Liliopsida</taxon>
        <taxon>Asparagales</taxon>
        <taxon>Orchidaceae</taxon>
        <taxon>Orchidoideae</taxon>
        <taxon>Orchideae</taxon>
        <taxon>Orchidinae</taxon>
        <taxon>Platanthera</taxon>
    </lineage>
</organism>
<evidence type="ECO:0000313" key="2">
    <source>
        <dbReference type="EMBL" id="KAK8966666.1"/>
    </source>
</evidence>
<evidence type="ECO:0000313" key="3">
    <source>
        <dbReference type="Proteomes" id="UP001412067"/>
    </source>
</evidence>
<dbReference type="Proteomes" id="UP001412067">
    <property type="component" value="Unassembled WGS sequence"/>
</dbReference>
<accession>A0ABR2MT87</accession>
<protein>
    <submittedName>
        <fullName evidence="2">Uncharacterized protein</fullName>
    </submittedName>
</protein>
<evidence type="ECO:0000256" key="1">
    <source>
        <dbReference type="SAM" id="MobiDB-lite"/>
    </source>
</evidence>
<dbReference type="EMBL" id="JBBWWR010000005">
    <property type="protein sequence ID" value="KAK8966666.1"/>
    <property type="molecule type" value="Genomic_DNA"/>
</dbReference>
<sequence>MRRECECETMVVTKAEAISCAPSPSSDRRRTSPSPSQAFPHHKTVAPSTRFLPRDFPLALRKPNAPSADVAIAVASLSPS</sequence>
<comment type="caution">
    <text evidence="2">The sequence shown here is derived from an EMBL/GenBank/DDBJ whole genome shotgun (WGS) entry which is preliminary data.</text>
</comment>
<gene>
    <name evidence="2" type="ORF">KSP40_PGU001024</name>
</gene>
<feature type="region of interest" description="Disordered" evidence="1">
    <location>
        <begin position="18"/>
        <end position="47"/>
    </location>
</feature>